<keyword evidence="2" id="KW-0560">Oxidoreductase</keyword>
<dbReference type="InterPro" id="IPR002347">
    <property type="entry name" value="SDR_fam"/>
</dbReference>
<dbReference type="Gene3D" id="3.40.50.720">
    <property type="entry name" value="NAD(P)-binding Rossmann-like Domain"/>
    <property type="match status" value="1"/>
</dbReference>
<evidence type="ECO:0000256" key="1">
    <source>
        <dbReference type="ARBA" id="ARBA00006484"/>
    </source>
</evidence>
<evidence type="ECO:0000256" key="2">
    <source>
        <dbReference type="ARBA" id="ARBA00023002"/>
    </source>
</evidence>
<dbReference type="PRINTS" id="PR00081">
    <property type="entry name" value="GDHRDH"/>
</dbReference>
<dbReference type="GO" id="GO:0016491">
    <property type="term" value="F:oxidoreductase activity"/>
    <property type="evidence" value="ECO:0007669"/>
    <property type="project" value="UniProtKB-KW"/>
</dbReference>
<organism evidence="4">
    <name type="scientific">Ignavibacterium album</name>
    <dbReference type="NCBI Taxonomy" id="591197"/>
    <lineage>
        <taxon>Bacteria</taxon>
        <taxon>Pseudomonadati</taxon>
        <taxon>Ignavibacteriota</taxon>
        <taxon>Ignavibacteria</taxon>
        <taxon>Ignavibacteriales</taxon>
        <taxon>Ignavibacteriaceae</taxon>
        <taxon>Ignavibacterium</taxon>
    </lineage>
</organism>
<dbReference type="PANTHER" id="PTHR43477:SF1">
    <property type="entry name" value="DIHYDROANTICAPSIN 7-DEHYDROGENASE"/>
    <property type="match status" value="1"/>
</dbReference>
<reference evidence="4" key="1">
    <citation type="journal article" date="2020" name="mSystems">
        <title>Genome- and Community-Level Interaction Insights into Carbon Utilization and Element Cycling Functions of Hydrothermarchaeota in Hydrothermal Sediment.</title>
        <authorList>
            <person name="Zhou Z."/>
            <person name="Liu Y."/>
            <person name="Xu W."/>
            <person name="Pan J."/>
            <person name="Luo Z.H."/>
            <person name="Li M."/>
        </authorList>
    </citation>
    <scope>NUCLEOTIDE SEQUENCE [LARGE SCALE GENOMIC DNA]</scope>
    <source>
        <strain evidence="4">SpSt-500</strain>
    </source>
</reference>
<dbReference type="SMART" id="SM00822">
    <property type="entry name" value="PKS_KR"/>
    <property type="match status" value="1"/>
</dbReference>
<name>A0A832DGJ7_9BACT</name>
<evidence type="ECO:0000313" key="4">
    <source>
        <dbReference type="EMBL" id="HGT47758.1"/>
    </source>
</evidence>
<dbReference type="Pfam" id="PF13561">
    <property type="entry name" value="adh_short_C2"/>
    <property type="match status" value="1"/>
</dbReference>
<dbReference type="InterPro" id="IPR057326">
    <property type="entry name" value="KR_dom"/>
</dbReference>
<dbReference type="CDD" id="cd05233">
    <property type="entry name" value="SDR_c"/>
    <property type="match status" value="1"/>
</dbReference>
<dbReference type="InterPro" id="IPR051122">
    <property type="entry name" value="SDR_DHRS6-like"/>
</dbReference>
<accession>A0A832DGJ7</accession>
<proteinExistence type="inferred from homology"/>
<protein>
    <submittedName>
        <fullName evidence="4">SDR family oxidoreductase</fullName>
    </submittedName>
</protein>
<evidence type="ECO:0000259" key="3">
    <source>
        <dbReference type="SMART" id="SM00822"/>
    </source>
</evidence>
<dbReference type="PANTHER" id="PTHR43477">
    <property type="entry name" value="DIHYDROANTICAPSIN 7-DEHYDROGENASE"/>
    <property type="match status" value="1"/>
</dbReference>
<comment type="similarity">
    <text evidence="1">Belongs to the short-chain dehydrogenases/reductases (SDR) family.</text>
</comment>
<feature type="domain" description="Ketoreductase" evidence="3">
    <location>
        <begin position="2"/>
        <end position="165"/>
    </location>
</feature>
<comment type="caution">
    <text evidence="4">The sequence shown here is derived from an EMBL/GenBank/DDBJ whole genome shotgun (WGS) entry which is preliminary data.</text>
</comment>
<dbReference type="SUPFAM" id="SSF51735">
    <property type="entry name" value="NAD(P)-binding Rossmann-fold domains"/>
    <property type="match status" value="1"/>
</dbReference>
<gene>
    <name evidence="4" type="ORF">ENS56_06965</name>
</gene>
<sequence>MSTYLIIGGTSGIGLETTKILSQNNRVIALSRTNKNLDGLSNVEFHSADVTKSIEELPQINDSIDGLVYCPGTINLKPLKSLKLEDFQNDFEVNLLGAVKVINKYFNNLKSAGKSSVVLFSTVAVQTGMPYHASIASAKGAVEGLTRTLAAEFAPNIRVNCIAPSITNTPLAEKLLNNETKVKASEDRHPLKRIGSAEEIAKAVEFLLSEKSGFITGQIIKIDGGISSVKII</sequence>
<dbReference type="AlphaFoldDB" id="A0A832DGJ7"/>
<dbReference type="InterPro" id="IPR036291">
    <property type="entry name" value="NAD(P)-bd_dom_sf"/>
</dbReference>
<dbReference type="EMBL" id="DSVI01000008">
    <property type="protein sequence ID" value="HGT47758.1"/>
    <property type="molecule type" value="Genomic_DNA"/>
</dbReference>